<dbReference type="PANTHER" id="PTHR36009:SF3">
    <property type="entry name" value="TRANSMEMBRANE PROTEIN"/>
    <property type="match status" value="1"/>
</dbReference>
<reference evidence="2 4" key="1">
    <citation type="submission" date="2018-05" db="EMBL/GenBank/DDBJ databases">
        <title>Freshwater and sediment microbial communities from various areas in North America, analyzing microbe dynamics in response to fracking.</title>
        <authorList>
            <person name="Lamendella R."/>
        </authorList>
    </citation>
    <scope>NUCLEOTIDE SEQUENCE [LARGE SCALE GENOMIC DNA]</scope>
    <source>
        <strain evidence="2 4">DB-3</strain>
        <strain evidence="3 5">NG-13</strain>
    </source>
</reference>
<sequence>MRWILALTWLAFIAYAWIWAPGQPLGSDPVFKELVTLQSKEPWLLTVFSWLGIYPAIFACLLLRRSGKARGSRVPAWPFVLLSFGLGAFALLPYFAWFSQTHRGSGYEQLSFARQRESGIGRVAAHKLTHMVLLLLTLGTGFYAVTQGNPDVYMEAFRESSFVHIMTIDFVILTLLSVIALFRDASLNRRSCGWAVAGLIPLIGPLIYLMTARRD</sequence>
<evidence type="ECO:0000313" key="4">
    <source>
        <dbReference type="Proteomes" id="UP000247078"/>
    </source>
</evidence>
<comment type="caution">
    <text evidence="2">The sequence shown here is derived from an EMBL/GenBank/DDBJ whole genome shotgun (WGS) entry which is preliminary data.</text>
</comment>
<dbReference type="EMBL" id="QLLI01000002">
    <property type="protein sequence ID" value="RAJ00994.1"/>
    <property type="molecule type" value="Genomic_DNA"/>
</dbReference>
<dbReference type="AlphaFoldDB" id="A0A855YC80"/>
<keyword evidence="1" id="KW-0472">Membrane</keyword>
<dbReference type="Proteomes" id="UP000248827">
    <property type="component" value="Unassembled WGS sequence"/>
</dbReference>
<dbReference type="OrthoDB" id="482433at2"/>
<feature type="transmembrane region" description="Helical" evidence="1">
    <location>
        <begin position="128"/>
        <end position="146"/>
    </location>
</feature>
<dbReference type="RefSeq" id="WP_109999869.1">
    <property type="nucleotide sequence ID" value="NZ_QGTZ01000006.1"/>
</dbReference>
<evidence type="ECO:0000313" key="5">
    <source>
        <dbReference type="Proteomes" id="UP000248827"/>
    </source>
</evidence>
<evidence type="ECO:0000313" key="3">
    <source>
        <dbReference type="EMBL" id="RAJ00994.1"/>
    </source>
</evidence>
<evidence type="ECO:0008006" key="6">
    <source>
        <dbReference type="Google" id="ProtNLM"/>
    </source>
</evidence>
<name>A0A855YC80_9BACL</name>
<keyword evidence="1" id="KW-0812">Transmembrane</keyword>
<accession>A0A855YC80</accession>
<organism evidence="2 4">
    <name type="scientific">Paenibacillus pabuli</name>
    <dbReference type="NCBI Taxonomy" id="1472"/>
    <lineage>
        <taxon>Bacteria</taxon>
        <taxon>Bacillati</taxon>
        <taxon>Bacillota</taxon>
        <taxon>Bacilli</taxon>
        <taxon>Bacillales</taxon>
        <taxon>Paenibacillaceae</taxon>
        <taxon>Paenibacillus</taxon>
    </lineage>
</organism>
<evidence type="ECO:0000256" key="1">
    <source>
        <dbReference type="SAM" id="Phobius"/>
    </source>
</evidence>
<keyword evidence="5" id="KW-1185">Reference proteome</keyword>
<feature type="transmembrane region" description="Helical" evidence="1">
    <location>
        <begin position="75"/>
        <end position="97"/>
    </location>
</feature>
<dbReference type="Proteomes" id="UP000247078">
    <property type="component" value="Unassembled WGS sequence"/>
</dbReference>
<feature type="transmembrane region" description="Helical" evidence="1">
    <location>
        <begin position="162"/>
        <end position="182"/>
    </location>
</feature>
<keyword evidence="1" id="KW-1133">Transmembrane helix</keyword>
<proteinExistence type="predicted"/>
<dbReference type="PANTHER" id="PTHR36009">
    <property type="match status" value="1"/>
</dbReference>
<evidence type="ECO:0000313" key="2">
    <source>
        <dbReference type="EMBL" id="PWW39856.1"/>
    </source>
</evidence>
<protein>
    <recommendedName>
        <fullName evidence="6">DUF2834 domain-containing protein</fullName>
    </recommendedName>
</protein>
<feature type="transmembrane region" description="Helical" evidence="1">
    <location>
        <begin position="194"/>
        <end position="211"/>
    </location>
</feature>
<dbReference type="EMBL" id="QGTZ01000006">
    <property type="protein sequence ID" value="PWW39856.1"/>
    <property type="molecule type" value="Genomic_DNA"/>
</dbReference>
<feature type="transmembrane region" description="Helical" evidence="1">
    <location>
        <begin position="43"/>
        <end position="63"/>
    </location>
</feature>
<gene>
    <name evidence="3" type="ORF">DET54_102481</name>
    <name evidence="2" type="ORF">DET56_106242</name>
</gene>